<evidence type="ECO:0000313" key="2">
    <source>
        <dbReference type="Proteomes" id="UP001305414"/>
    </source>
</evidence>
<reference evidence="1 2" key="1">
    <citation type="submission" date="2023-10" db="EMBL/GenBank/DDBJ databases">
        <title>Draft genome sequence of Xylaria bambusicola isolate GMP-LS, the root and basal stem rot pathogen of sugarcane in Indonesia.</title>
        <authorList>
            <person name="Selvaraj P."/>
            <person name="Muralishankar V."/>
            <person name="Muruganantham S."/>
            <person name="Sp S."/>
            <person name="Haryani S."/>
            <person name="Lau K.J.X."/>
            <person name="Naqvi N.I."/>
        </authorList>
    </citation>
    <scope>NUCLEOTIDE SEQUENCE [LARGE SCALE GENOMIC DNA]</scope>
    <source>
        <strain evidence="1">GMP-LS</strain>
    </source>
</reference>
<evidence type="ECO:0000313" key="1">
    <source>
        <dbReference type="EMBL" id="KAK5635945.1"/>
    </source>
</evidence>
<comment type="caution">
    <text evidence="1">The sequence shown here is derived from an EMBL/GenBank/DDBJ whole genome shotgun (WGS) entry which is preliminary data.</text>
</comment>
<dbReference type="Proteomes" id="UP001305414">
    <property type="component" value="Unassembled WGS sequence"/>
</dbReference>
<keyword evidence="2" id="KW-1185">Reference proteome</keyword>
<accession>A0AAN7Z3W6</accession>
<name>A0AAN7Z3W6_9PEZI</name>
<dbReference type="EMBL" id="JAWHQM010000060">
    <property type="protein sequence ID" value="KAK5635945.1"/>
    <property type="molecule type" value="Genomic_DNA"/>
</dbReference>
<gene>
    <name evidence="1" type="ORF">RRF57_011657</name>
</gene>
<dbReference type="AlphaFoldDB" id="A0AAN7Z3W6"/>
<sequence>MALASQVPFSIGIIYEPPSKVGEAIFCVEEYLQSLYKAVLIQCGNSQLPETPAARHISHAPDAREWEDSEPVALEYIESEIYNRRPLLRTLTLNSYELCQWLACFGLDLATIVVEGTTAGQHAWAMVGE</sequence>
<proteinExistence type="predicted"/>
<protein>
    <submittedName>
        <fullName evidence="1">Uncharacterized protein</fullName>
    </submittedName>
</protein>
<organism evidence="1 2">
    <name type="scientific">Xylaria bambusicola</name>
    <dbReference type="NCBI Taxonomy" id="326684"/>
    <lineage>
        <taxon>Eukaryota</taxon>
        <taxon>Fungi</taxon>
        <taxon>Dikarya</taxon>
        <taxon>Ascomycota</taxon>
        <taxon>Pezizomycotina</taxon>
        <taxon>Sordariomycetes</taxon>
        <taxon>Xylariomycetidae</taxon>
        <taxon>Xylariales</taxon>
        <taxon>Xylariaceae</taxon>
        <taxon>Xylaria</taxon>
    </lineage>
</organism>